<keyword evidence="2" id="KW-0813">Transport</keyword>
<dbReference type="FunFam" id="3.40.50.300:FF:000287">
    <property type="entry name" value="Multidrug ABC transporter ATP-binding protein"/>
    <property type="match status" value="1"/>
</dbReference>
<dbReference type="PANTHER" id="PTHR43394:SF1">
    <property type="entry name" value="ATP-BINDING CASSETTE SUB-FAMILY B MEMBER 10, MITOCHONDRIAL"/>
    <property type="match status" value="1"/>
</dbReference>
<dbReference type="Pfam" id="PF00005">
    <property type="entry name" value="ABC_tran"/>
    <property type="match status" value="1"/>
</dbReference>
<dbReference type="InterPro" id="IPR003439">
    <property type="entry name" value="ABC_transporter-like_ATP-bd"/>
</dbReference>
<dbReference type="InterPro" id="IPR011527">
    <property type="entry name" value="ABC1_TM_dom"/>
</dbReference>
<name>A0A1L9QSI1_9CYAN</name>
<keyword evidence="6 8" id="KW-1133">Transmembrane helix</keyword>
<protein>
    <submittedName>
        <fullName evidence="11">LuxR family transcriptional regulator</fullName>
    </submittedName>
</protein>
<dbReference type="AlphaFoldDB" id="A0A1L9QSI1"/>
<evidence type="ECO:0000259" key="10">
    <source>
        <dbReference type="PROSITE" id="PS50929"/>
    </source>
</evidence>
<evidence type="ECO:0000256" key="1">
    <source>
        <dbReference type="ARBA" id="ARBA00004651"/>
    </source>
</evidence>
<evidence type="ECO:0000256" key="2">
    <source>
        <dbReference type="ARBA" id="ARBA00022448"/>
    </source>
</evidence>
<dbReference type="InterPro" id="IPR027417">
    <property type="entry name" value="P-loop_NTPase"/>
</dbReference>
<feature type="domain" description="ABC transporter" evidence="9">
    <location>
        <begin position="337"/>
        <end position="571"/>
    </location>
</feature>
<dbReference type="InterPro" id="IPR036640">
    <property type="entry name" value="ABC1_TM_sf"/>
</dbReference>
<feature type="transmembrane region" description="Helical" evidence="8">
    <location>
        <begin position="160"/>
        <end position="179"/>
    </location>
</feature>
<dbReference type="STRING" id="1925591.BI308_10705"/>
<feature type="transmembrane region" description="Helical" evidence="8">
    <location>
        <begin position="21"/>
        <end position="42"/>
    </location>
</feature>
<dbReference type="PROSITE" id="PS00211">
    <property type="entry name" value="ABC_TRANSPORTER_1"/>
    <property type="match status" value="1"/>
</dbReference>
<feature type="transmembrane region" description="Helical" evidence="8">
    <location>
        <begin position="48"/>
        <end position="70"/>
    </location>
</feature>
<dbReference type="Pfam" id="PF00664">
    <property type="entry name" value="ABC_membrane"/>
    <property type="match status" value="1"/>
</dbReference>
<dbReference type="InterPro" id="IPR003593">
    <property type="entry name" value="AAA+_ATPase"/>
</dbReference>
<evidence type="ECO:0000256" key="5">
    <source>
        <dbReference type="ARBA" id="ARBA00022840"/>
    </source>
</evidence>
<keyword evidence="4" id="KW-0547">Nucleotide-binding</keyword>
<dbReference type="Gene3D" id="1.20.1560.10">
    <property type="entry name" value="ABC transporter type 1, transmembrane domain"/>
    <property type="match status" value="1"/>
</dbReference>
<dbReference type="SMART" id="SM00382">
    <property type="entry name" value="AAA"/>
    <property type="match status" value="1"/>
</dbReference>
<comment type="caution">
    <text evidence="11">The sequence shown here is derived from an EMBL/GenBank/DDBJ whole genome shotgun (WGS) entry which is preliminary data.</text>
</comment>
<evidence type="ECO:0000256" key="7">
    <source>
        <dbReference type="ARBA" id="ARBA00023136"/>
    </source>
</evidence>
<evidence type="ECO:0000256" key="4">
    <source>
        <dbReference type="ARBA" id="ARBA00022741"/>
    </source>
</evidence>
<dbReference type="GO" id="GO:0016887">
    <property type="term" value="F:ATP hydrolysis activity"/>
    <property type="evidence" value="ECO:0007669"/>
    <property type="project" value="InterPro"/>
</dbReference>
<keyword evidence="3 8" id="KW-0812">Transmembrane</keyword>
<dbReference type="Gene3D" id="3.40.50.300">
    <property type="entry name" value="P-loop containing nucleotide triphosphate hydrolases"/>
    <property type="match status" value="1"/>
</dbReference>
<dbReference type="GO" id="GO:0005886">
    <property type="term" value="C:plasma membrane"/>
    <property type="evidence" value="ECO:0007669"/>
    <property type="project" value="UniProtKB-SubCell"/>
</dbReference>
<evidence type="ECO:0000256" key="3">
    <source>
        <dbReference type="ARBA" id="ARBA00022692"/>
    </source>
</evidence>
<sequence length="574" mass="63994">MKPRSSYYDLIPYLRQEWQTIAQALVCTLLFTGFWPILAQLAGEIAELIGQGLVVEIAQLAAIAAGVFLLRGLAQYGQDALMAKAAFLIARDLRQEVYSHLHRLSLDYFETAKTGDLSYRLTEDVDRIGEAINKIFHQFLPSILQLIVVIGYMVYINWQLTLAVAIVAPLMALLVGWFGEKLLQYSRRSQNRVSDLASLISEVLGGIRLVKAFGAGDYEVDRFSVQAERNRRAKYNAERLKAIQFPVVGFLEAMSIIFLLFLGGWQIQQGNLTGNGFLRYVVATAMLIDPISFATSNFNEFKQAEASVDRVFELMKIAPQVVESAEAIALPRVEGTVDYNHVYFAYDSQKPVLQGLSFQVNPGQVIALVGPSGAGKTTLVNLLLRFYDVQSGAILIDGVDIRKVTLNSLRQQIGIVPQETILFSGTVAQNIAFGQKEFNLHQVEAAAKIANAHPFIEQLPEGYQTWMGERGMTLSGGQRQRVAIARAVYLNPRILILDEATSALDSESESLVQEALERVMHNRTVFIIAHRLATVRRADRILVVEQGQIVESGTHQELLDKGDRYALFHARQFN</sequence>
<evidence type="ECO:0000259" key="9">
    <source>
        <dbReference type="PROSITE" id="PS50893"/>
    </source>
</evidence>
<comment type="subcellular location">
    <subcellularLocation>
        <location evidence="1">Cell membrane</location>
        <topology evidence="1">Multi-pass membrane protein</topology>
    </subcellularLocation>
</comment>
<dbReference type="EMBL" id="MLAW01000015">
    <property type="protein sequence ID" value="OJJ25609.1"/>
    <property type="molecule type" value="Genomic_DNA"/>
</dbReference>
<keyword evidence="7 8" id="KW-0472">Membrane</keyword>
<keyword evidence="12" id="KW-1185">Reference proteome</keyword>
<dbReference type="GO" id="GO:0015421">
    <property type="term" value="F:ABC-type oligopeptide transporter activity"/>
    <property type="evidence" value="ECO:0007669"/>
    <property type="project" value="TreeGrafter"/>
</dbReference>
<reference evidence="11" key="1">
    <citation type="submission" date="2016-10" db="EMBL/GenBank/DDBJ databases">
        <title>CRISPR-Cas defence system in Roseofilum reptotaenium: evidence of a bacteriophage-cyanobacterium arms race in the coral black band disease.</title>
        <authorList>
            <person name="Buerger P."/>
            <person name="Wood-Charlson E.M."/>
            <person name="Weynberg K.D."/>
            <person name="Willis B."/>
            <person name="Van Oppen M.J."/>
        </authorList>
    </citation>
    <scope>NUCLEOTIDE SEQUENCE [LARGE SCALE GENOMIC DNA]</scope>
    <source>
        <strain evidence="11">AO1-A</strain>
    </source>
</reference>
<evidence type="ECO:0000313" key="11">
    <source>
        <dbReference type="EMBL" id="OJJ25609.1"/>
    </source>
</evidence>
<keyword evidence="5" id="KW-0067">ATP-binding</keyword>
<dbReference type="SUPFAM" id="SSF90123">
    <property type="entry name" value="ABC transporter transmembrane region"/>
    <property type="match status" value="1"/>
</dbReference>
<dbReference type="GO" id="GO:0005524">
    <property type="term" value="F:ATP binding"/>
    <property type="evidence" value="ECO:0007669"/>
    <property type="project" value="UniProtKB-KW"/>
</dbReference>
<feature type="domain" description="ABC transmembrane type-1" evidence="10">
    <location>
        <begin position="24"/>
        <end position="303"/>
    </location>
</feature>
<dbReference type="PANTHER" id="PTHR43394">
    <property type="entry name" value="ATP-DEPENDENT PERMEASE MDL1, MITOCHONDRIAL"/>
    <property type="match status" value="1"/>
</dbReference>
<dbReference type="CDD" id="cd07346">
    <property type="entry name" value="ABC_6TM_exporters"/>
    <property type="match status" value="1"/>
</dbReference>
<dbReference type="SUPFAM" id="SSF52540">
    <property type="entry name" value="P-loop containing nucleoside triphosphate hydrolases"/>
    <property type="match status" value="1"/>
</dbReference>
<evidence type="ECO:0000313" key="12">
    <source>
        <dbReference type="Proteomes" id="UP000183940"/>
    </source>
</evidence>
<feature type="transmembrane region" description="Helical" evidence="8">
    <location>
        <begin position="242"/>
        <end position="265"/>
    </location>
</feature>
<dbReference type="InterPro" id="IPR039421">
    <property type="entry name" value="Type_1_exporter"/>
</dbReference>
<accession>A0A1L9QSI1</accession>
<dbReference type="PROSITE" id="PS50929">
    <property type="entry name" value="ABC_TM1F"/>
    <property type="match status" value="1"/>
</dbReference>
<dbReference type="Proteomes" id="UP000183940">
    <property type="component" value="Unassembled WGS sequence"/>
</dbReference>
<organism evidence="11 12">
    <name type="scientific">Roseofilum reptotaenium AO1-A</name>
    <dbReference type="NCBI Taxonomy" id="1925591"/>
    <lineage>
        <taxon>Bacteria</taxon>
        <taxon>Bacillati</taxon>
        <taxon>Cyanobacteriota</taxon>
        <taxon>Cyanophyceae</taxon>
        <taxon>Desertifilales</taxon>
        <taxon>Desertifilaceae</taxon>
        <taxon>Roseofilum</taxon>
    </lineage>
</organism>
<feature type="transmembrane region" description="Helical" evidence="8">
    <location>
        <begin position="135"/>
        <end position="154"/>
    </location>
</feature>
<proteinExistence type="predicted"/>
<evidence type="ECO:0000256" key="8">
    <source>
        <dbReference type="SAM" id="Phobius"/>
    </source>
</evidence>
<dbReference type="PROSITE" id="PS50893">
    <property type="entry name" value="ABC_TRANSPORTER_2"/>
    <property type="match status" value="1"/>
</dbReference>
<evidence type="ECO:0000256" key="6">
    <source>
        <dbReference type="ARBA" id="ARBA00022989"/>
    </source>
</evidence>
<dbReference type="InterPro" id="IPR017871">
    <property type="entry name" value="ABC_transporter-like_CS"/>
</dbReference>
<gene>
    <name evidence="11" type="ORF">BI308_10705</name>
</gene>